<accession>A0A2N8ZJK8</accession>
<evidence type="ECO:0000256" key="1">
    <source>
        <dbReference type="ARBA" id="ARBA00009437"/>
    </source>
</evidence>
<dbReference type="Gene3D" id="3.40.190.290">
    <property type="match status" value="1"/>
</dbReference>
<dbReference type="InterPro" id="IPR036388">
    <property type="entry name" value="WH-like_DNA-bd_sf"/>
</dbReference>
<keyword evidence="4" id="KW-0804">Transcription</keyword>
<evidence type="ECO:0000259" key="5">
    <source>
        <dbReference type="PROSITE" id="PS50931"/>
    </source>
</evidence>
<dbReference type="Pfam" id="PF03466">
    <property type="entry name" value="LysR_substrate"/>
    <property type="match status" value="1"/>
</dbReference>
<organism evidence="6 7">
    <name type="scientific">Vibrio tapetis subsp. tapetis</name>
    <dbReference type="NCBI Taxonomy" id="1671868"/>
    <lineage>
        <taxon>Bacteria</taxon>
        <taxon>Pseudomonadati</taxon>
        <taxon>Pseudomonadota</taxon>
        <taxon>Gammaproteobacteria</taxon>
        <taxon>Vibrionales</taxon>
        <taxon>Vibrionaceae</taxon>
        <taxon>Vibrio</taxon>
    </lineage>
</organism>
<dbReference type="PANTHER" id="PTHR30126">
    <property type="entry name" value="HTH-TYPE TRANSCRIPTIONAL REGULATOR"/>
    <property type="match status" value="1"/>
</dbReference>
<dbReference type="InterPro" id="IPR036390">
    <property type="entry name" value="WH_DNA-bd_sf"/>
</dbReference>
<comment type="similarity">
    <text evidence="1">Belongs to the LysR transcriptional regulatory family.</text>
</comment>
<dbReference type="CDD" id="cd05466">
    <property type="entry name" value="PBP2_LTTR_substrate"/>
    <property type="match status" value="1"/>
</dbReference>
<keyword evidence="7" id="KW-1185">Reference proteome</keyword>
<keyword evidence="2" id="KW-0805">Transcription regulation</keyword>
<name>A0A2N8ZJK8_9VIBR</name>
<dbReference type="Gene3D" id="1.10.10.10">
    <property type="entry name" value="Winged helix-like DNA-binding domain superfamily/Winged helix DNA-binding domain"/>
    <property type="match status" value="1"/>
</dbReference>
<dbReference type="AlphaFoldDB" id="A0A2N8ZJK8"/>
<evidence type="ECO:0000313" key="7">
    <source>
        <dbReference type="Proteomes" id="UP000235828"/>
    </source>
</evidence>
<evidence type="ECO:0000313" key="6">
    <source>
        <dbReference type="EMBL" id="SON52062.1"/>
    </source>
</evidence>
<feature type="domain" description="HTH lysR-type" evidence="5">
    <location>
        <begin position="8"/>
        <end position="65"/>
    </location>
</feature>
<dbReference type="SUPFAM" id="SSF53850">
    <property type="entry name" value="Periplasmic binding protein-like II"/>
    <property type="match status" value="1"/>
</dbReference>
<dbReference type="SUPFAM" id="SSF46785">
    <property type="entry name" value="Winged helix' DNA-binding domain"/>
    <property type="match status" value="1"/>
</dbReference>
<dbReference type="OrthoDB" id="5855779at2"/>
<evidence type="ECO:0000256" key="4">
    <source>
        <dbReference type="ARBA" id="ARBA00023163"/>
    </source>
</evidence>
<dbReference type="RefSeq" id="WP_102524401.1">
    <property type="nucleotide sequence ID" value="NZ_LT960612.1"/>
</dbReference>
<gene>
    <name evidence="6" type="ORF">VTAP4600_B0451</name>
</gene>
<evidence type="ECO:0000256" key="3">
    <source>
        <dbReference type="ARBA" id="ARBA00023125"/>
    </source>
</evidence>
<dbReference type="InterPro" id="IPR005119">
    <property type="entry name" value="LysR_subst-bd"/>
</dbReference>
<keyword evidence="3" id="KW-0238">DNA-binding</keyword>
<protein>
    <submittedName>
        <fullName evidence="6">Transcriptional regulator, LysR family protein</fullName>
    </submittedName>
</protein>
<dbReference type="Proteomes" id="UP000235828">
    <property type="component" value="Chromosome B"/>
</dbReference>
<dbReference type="PROSITE" id="PS50931">
    <property type="entry name" value="HTH_LYSR"/>
    <property type="match status" value="1"/>
</dbReference>
<dbReference type="Pfam" id="PF00126">
    <property type="entry name" value="HTH_1"/>
    <property type="match status" value="1"/>
</dbReference>
<evidence type="ECO:0000256" key="2">
    <source>
        <dbReference type="ARBA" id="ARBA00023015"/>
    </source>
</evidence>
<proteinExistence type="inferred from homology"/>
<dbReference type="PANTHER" id="PTHR30126:SF91">
    <property type="entry name" value="LYSR FAMILY TRANSCRIPTIONAL REGULATOR"/>
    <property type="match status" value="1"/>
</dbReference>
<dbReference type="InterPro" id="IPR000847">
    <property type="entry name" value="LysR_HTH_N"/>
</dbReference>
<dbReference type="EMBL" id="LT960612">
    <property type="protein sequence ID" value="SON52062.1"/>
    <property type="molecule type" value="Genomic_DNA"/>
</dbReference>
<sequence length="303" mass="33921">MRYQLPLLNIHSLVCFSTIAELGSLQKAATRLGKSKSTMSRWLSELEDTLGYPVFERKSNNLVLEINQQGMALLPKIHSVLASYHRMEGFALGQDANVSPSNLVLSFNQLISNQGIAEQVAHLNTLYPNMDLTILPSNETIESTTFKDTGVDMVLGLEPSYAVPEVGGLVVGEEQMMFTTHPLHPLVGKSSVDINQLVAHTLIAPHFLQQLGYSESIKPVSVTETPDFQLSIELAKQNLGIAYTPEYVARTALKKREVVELSINWEEFSQFMPLMLFFPLDFAYPELKDNLVLSLRDWFGYNN</sequence>
<dbReference type="KEGG" id="vta:B0451"/>
<dbReference type="GO" id="GO:0000976">
    <property type="term" value="F:transcription cis-regulatory region binding"/>
    <property type="evidence" value="ECO:0007669"/>
    <property type="project" value="TreeGrafter"/>
</dbReference>
<reference evidence="6 7" key="1">
    <citation type="submission" date="2017-10" db="EMBL/GenBank/DDBJ databases">
        <authorList>
            <person name="Banno H."/>
            <person name="Chua N.-H."/>
        </authorList>
    </citation>
    <scope>NUCLEOTIDE SEQUENCE [LARGE SCALE GENOMIC DNA]</scope>
    <source>
        <strain evidence="6">Vibrio tapetis CECT4600</strain>
    </source>
</reference>
<dbReference type="GO" id="GO:0003700">
    <property type="term" value="F:DNA-binding transcription factor activity"/>
    <property type="evidence" value="ECO:0007669"/>
    <property type="project" value="InterPro"/>
</dbReference>